<reference evidence="1 2" key="1">
    <citation type="journal article" date="2014" name="Genome Announc.">
        <title>Draft Genome Sequence of Xylella fastidiosa Pear Leaf Scorch Strain in Taiwan.</title>
        <authorList>
            <person name="Su C.C."/>
            <person name="Deng W.L."/>
            <person name="Jan F.J."/>
            <person name="Chang C.J."/>
            <person name="Huang H."/>
            <person name="Chen J."/>
        </authorList>
    </citation>
    <scope>NUCLEOTIDE SEQUENCE [LARGE SCALE GENOMIC DNA]</scope>
    <source>
        <strain evidence="1 2">PLS229</strain>
    </source>
</reference>
<organism evidence="1 2">
    <name type="scientific">Xylella taiwanensis</name>
    <dbReference type="NCBI Taxonomy" id="1444770"/>
    <lineage>
        <taxon>Bacteria</taxon>
        <taxon>Pseudomonadati</taxon>
        <taxon>Pseudomonadota</taxon>
        <taxon>Gammaproteobacteria</taxon>
        <taxon>Lysobacterales</taxon>
        <taxon>Lysobacteraceae</taxon>
        <taxon>Xylella</taxon>
    </lineage>
</organism>
<dbReference type="EMBL" id="JDSQ01000003">
    <property type="protein sequence ID" value="EWS79096.1"/>
    <property type="molecule type" value="Genomic_DNA"/>
</dbReference>
<dbReference type="PATRIC" id="fig|1444770.3.peg.645"/>
<dbReference type="Proteomes" id="UP000020406">
    <property type="component" value="Unassembled WGS sequence"/>
</dbReference>
<name>Z9JMS4_9GAMM</name>
<comment type="caution">
    <text evidence="1">The sequence shown here is derived from an EMBL/GenBank/DDBJ whole genome shotgun (WGS) entry which is preliminary data.</text>
</comment>
<dbReference type="AlphaFoldDB" id="Z9JMS4"/>
<evidence type="ECO:0000313" key="2">
    <source>
        <dbReference type="Proteomes" id="UP000020406"/>
    </source>
</evidence>
<protein>
    <submittedName>
        <fullName evidence="1">Uncharacterized protein</fullName>
    </submittedName>
</protein>
<sequence length="40" mass="4778">MLMLSHARIFLQLLTIFRTFIDLSKSAEKIKMKESHRITE</sequence>
<proteinExistence type="predicted"/>
<accession>Z9JMS4</accession>
<evidence type="ECO:0000313" key="1">
    <source>
        <dbReference type="EMBL" id="EWS79096.1"/>
    </source>
</evidence>
<gene>
    <name evidence="1" type="ORF">AF72_02680</name>
</gene>